<dbReference type="PANTHER" id="PTHR36052">
    <property type="entry name" value="EXCITATORY AMINO ACID TRANSPORTER"/>
    <property type="match status" value="1"/>
</dbReference>
<dbReference type="Proteomes" id="UP000825935">
    <property type="component" value="Chromosome 6"/>
</dbReference>
<accession>A0A8T2UJZ2</accession>
<dbReference type="OrthoDB" id="523796at2759"/>
<dbReference type="EMBL" id="CM035411">
    <property type="protein sequence ID" value="KAH7435028.1"/>
    <property type="molecule type" value="Genomic_DNA"/>
</dbReference>
<protein>
    <submittedName>
        <fullName evidence="1">Uncharacterized protein</fullName>
    </submittedName>
</protein>
<evidence type="ECO:0000313" key="2">
    <source>
        <dbReference type="Proteomes" id="UP000825935"/>
    </source>
</evidence>
<organism evidence="1 2">
    <name type="scientific">Ceratopteris richardii</name>
    <name type="common">Triangle waterfern</name>
    <dbReference type="NCBI Taxonomy" id="49495"/>
    <lineage>
        <taxon>Eukaryota</taxon>
        <taxon>Viridiplantae</taxon>
        <taxon>Streptophyta</taxon>
        <taxon>Embryophyta</taxon>
        <taxon>Tracheophyta</taxon>
        <taxon>Polypodiopsida</taxon>
        <taxon>Polypodiidae</taxon>
        <taxon>Polypodiales</taxon>
        <taxon>Pteridineae</taxon>
        <taxon>Pteridaceae</taxon>
        <taxon>Parkerioideae</taxon>
        <taxon>Ceratopteris</taxon>
    </lineage>
</organism>
<dbReference type="OMA" id="HCCEGAG"/>
<gene>
    <name evidence="1" type="ORF">KP509_06G045800</name>
</gene>
<evidence type="ECO:0000313" key="1">
    <source>
        <dbReference type="EMBL" id="KAH7435028.1"/>
    </source>
</evidence>
<keyword evidence="2" id="KW-1185">Reference proteome</keyword>
<sequence>MGTATFVGASLGLLCQFYSNGIRKQPLMRHPWEHLLLMGIGVVAANALANWEEKLQADVERHRIEDAENNKRRFRGTVRAVRE</sequence>
<reference evidence="1" key="1">
    <citation type="submission" date="2021-08" db="EMBL/GenBank/DDBJ databases">
        <title>WGS assembly of Ceratopteris richardii.</title>
        <authorList>
            <person name="Marchant D.B."/>
            <person name="Chen G."/>
            <person name="Jenkins J."/>
            <person name="Shu S."/>
            <person name="Leebens-Mack J."/>
            <person name="Grimwood J."/>
            <person name="Schmutz J."/>
            <person name="Soltis P."/>
            <person name="Soltis D."/>
            <person name="Chen Z.-H."/>
        </authorList>
    </citation>
    <scope>NUCLEOTIDE SEQUENCE</scope>
    <source>
        <strain evidence="1">Whitten #5841</strain>
        <tissue evidence="1">Leaf</tissue>
    </source>
</reference>
<dbReference type="AlphaFoldDB" id="A0A8T2UJZ2"/>
<dbReference type="PANTHER" id="PTHR36052:SF1">
    <property type="entry name" value="EXCITATORY AMINO ACID TRANSPORTER"/>
    <property type="match status" value="1"/>
</dbReference>
<comment type="caution">
    <text evidence="1">The sequence shown here is derived from an EMBL/GenBank/DDBJ whole genome shotgun (WGS) entry which is preliminary data.</text>
</comment>
<name>A0A8T2UJZ2_CERRI</name>
<proteinExistence type="predicted"/>